<feature type="region of interest" description="Disordered" evidence="1">
    <location>
        <begin position="46"/>
        <end position="69"/>
    </location>
</feature>
<proteinExistence type="predicted"/>
<dbReference type="STRING" id="81824.A9V350"/>
<feature type="compositionally biased region" description="Basic and acidic residues" evidence="1">
    <location>
        <begin position="47"/>
        <end position="66"/>
    </location>
</feature>
<dbReference type="Pfam" id="PF00581">
    <property type="entry name" value="Rhodanese"/>
    <property type="match status" value="1"/>
</dbReference>
<name>A9V350_MONBE</name>
<dbReference type="RefSeq" id="XP_001747203.1">
    <property type="nucleotide sequence ID" value="XM_001747151.1"/>
</dbReference>
<dbReference type="KEGG" id="mbr:MONBRDRAFT_9436"/>
<organism evidence="3 4">
    <name type="scientific">Monosiga brevicollis</name>
    <name type="common">Choanoflagellate</name>
    <dbReference type="NCBI Taxonomy" id="81824"/>
    <lineage>
        <taxon>Eukaryota</taxon>
        <taxon>Choanoflagellata</taxon>
        <taxon>Craspedida</taxon>
        <taxon>Salpingoecidae</taxon>
        <taxon>Monosiga</taxon>
    </lineage>
</organism>
<dbReference type="AlphaFoldDB" id="A9V350"/>
<dbReference type="EMBL" id="CH991556">
    <property type="protein sequence ID" value="EDQ88127.1"/>
    <property type="molecule type" value="Genomic_DNA"/>
</dbReference>
<dbReference type="FunCoup" id="A9V350">
    <property type="interactions" value="209"/>
</dbReference>
<feature type="domain" description="Rhodanese" evidence="2">
    <location>
        <begin position="101"/>
        <end position="205"/>
    </location>
</feature>
<dbReference type="PANTHER" id="PTHR44086">
    <property type="entry name" value="THIOSULFATE SULFURTRANSFERASE RDL2, MITOCHONDRIAL-RELATED"/>
    <property type="match status" value="1"/>
</dbReference>
<gene>
    <name evidence="3" type="ORF">MONBRDRAFT_9436</name>
</gene>
<reference evidence="3 4" key="1">
    <citation type="journal article" date="2008" name="Nature">
        <title>The genome of the choanoflagellate Monosiga brevicollis and the origin of metazoans.</title>
        <authorList>
            <consortium name="JGI Sequencing"/>
            <person name="King N."/>
            <person name="Westbrook M.J."/>
            <person name="Young S.L."/>
            <person name="Kuo A."/>
            <person name="Abedin M."/>
            <person name="Chapman J."/>
            <person name="Fairclough S."/>
            <person name="Hellsten U."/>
            <person name="Isogai Y."/>
            <person name="Letunic I."/>
            <person name="Marr M."/>
            <person name="Pincus D."/>
            <person name="Putnam N."/>
            <person name="Rokas A."/>
            <person name="Wright K.J."/>
            <person name="Zuzow R."/>
            <person name="Dirks W."/>
            <person name="Good M."/>
            <person name="Goodstein D."/>
            <person name="Lemons D."/>
            <person name="Li W."/>
            <person name="Lyons J.B."/>
            <person name="Morris A."/>
            <person name="Nichols S."/>
            <person name="Richter D.J."/>
            <person name="Salamov A."/>
            <person name="Bork P."/>
            <person name="Lim W.A."/>
            <person name="Manning G."/>
            <person name="Miller W.T."/>
            <person name="McGinnis W."/>
            <person name="Shapiro H."/>
            <person name="Tjian R."/>
            <person name="Grigoriev I.V."/>
            <person name="Rokhsar D."/>
        </authorList>
    </citation>
    <scope>NUCLEOTIDE SEQUENCE [LARGE SCALE GENOMIC DNA]</scope>
    <source>
        <strain evidence="4">MX1 / ATCC 50154</strain>
    </source>
</reference>
<dbReference type="Gene3D" id="3.40.250.10">
    <property type="entry name" value="Rhodanese-like domain"/>
    <property type="match status" value="1"/>
</dbReference>
<dbReference type="GeneID" id="5892311"/>
<keyword evidence="4" id="KW-1185">Reference proteome</keyword>
<dbReference type="CDD" id="cd00158">
    <property type="entry name" value="RHOD"/>
    <property type="match status" value="1"/>
</dbReference>
<protein>
    <recommendedName>
        <fullName evidence="2">Rhodanese domain-containing protein</fullName>
    </recommendedName>
</protein>
<evidence type="ECO:0000256" key="1">
    <source>
        <dbReference type="SAM" id="MobiDB-lite"/>
    </source>
</evidence>
<evidence type="ECO:0000313" key="3">
    <source>
        <dbReference type="EMBL" id="EDQ88127.1"/>
    </source>
</evidence>
<sequence length="205" mass="22433">MARVLASAGMAAVRAAAWQGMSASHQAWRQNGSRVKLSLSRFVGQMGRHDEPSAGRDQERQSEKLGDANAAPSLTGARISYEDMCKVAAGWEEYAQTGSLPDSAVLVLDVREEGEYNAGFIPGAINLPISELTRMDPESAAEYVAEALDVDAARLDLLENREQDIVVYCKLGVRSGLAQLLLGQWGYPRVHNYKGSYEEWSRLSK</sequence>
<evidence type="ECO:0000313" key="4">
    <source>
        <dbReference type="Proteomes" id="UP000001357"/>
    </source>
</evidence>
<dbReference type="SUPFAM" id="SSF52821">
    <property type="entry name" value="Rhodanese/Cell cycle control phosphatase"/>
    <property type="match status" value="1"/>
</dbReference>
<dbReference type="SMART" id="SM00450">
    <property type="entry name" value="RHOD"/>
    <property type="match status" value="1"/>
</dbReference>
<evidence type="ECO:0000259" key="2">
    <source>
        <dbReference type="PROSITE" id="PS50206"/>
    </source>
</evidence>
<dbReference type="eggNOG" id="KOG1530">
    <property type="taxonomic scope" value="Eukaryota"/>
</dbReference>
<accession>A9V350</accession>
<dbReference type="Proteomes" id="UP000001357">
    <property type="component" value="Unassembled WGS sequence"/>
</dbReference>
<dbReference type="PANTHER" id="PTHR44086:SF10">
    <property type="entry name" value="THIOSULFATE SULFURTRANSFERASE_RHODANESE-LIKE DOMAIN-CONTAINING PROTEIN 3"/>
    <property type="match status" value="1"/>
</dbReference>
<dbReference type="PROSITE" id="PS50206">
    <property type="entry name" value="RHODANESE_3"/>
    <property type="match status" value="1"/>
</dbReference>
<dbReference type="InParanoid" id="A9V350"/>
<dbReference type="InterPro" id="IPR001763">
    <property type="entry name" value="Rhodanese-like_dom"/>
</dbReference>
<dbReference type="InterPro" id="IPR036873">
    <property type="entry name" value="Rhodanese-like_dom_sf"/>
</dbReference>